<name>A0A7M7KZH1_VARDE</name>
<dbReference type="KEGG" id="vde:111253171"/>
<evidence type="ECO:0000313" key="2">
    <source>
        <dbReference type="EnsemblMetazoa" id="XP_022667942"/>
    </source>
</evidence>
<protein>
    <submittedName>
        <fullName evidence="2">Uncharacterized protein</fullName>
    </submittedName>
</protein>
<dbReference type="GeneID" id="111253171"/>
<dbReference type="InParanoid" id="A0A7M7KZH1"/>
<dbReference type="EnsemblMetazoa" id="XM_022812207">
    <property type="protein sequence ID" value="XP_022667942"/>
    <property type="gene ID" value="LOC111253171"/>
</dbReference>
<reference evidence="2" key="1">
    <citation type="submission" date="2021-01" db="UniProtKB">
        <authorList>
            <consortium name="EnsemblMetazoa"/>
        </authorList>
    </citation>
    <scope>IDENTIFICATION</scope>
</reference>
<evidence type="ECO:0000313" key="3">
    <source>
        <dbReference type="Proteomes" id="UP000594260"/>
    </source>
</evidence>
<sequence>MTSHRQIRIVTIRCRRSLTELPCPRLVYELCDGSYTIRIGLTYGRQAPRALPVVPGVQGLRRLATQGHLEEREDFIARGVRDVFDQSRRRSSETRTTAGSPLRSRPAANDPTRVRQKQHQSIQAETNEPGWRRHPAGVSGSSSSRHTASSSNRTATSLFPAVLPGLSGLVVKRAFDARSRPPASRLPHSPSIAESSLFLPVDEVVSSSQKQRTTISTLSGIERICDAFRQDRLNTCQTG</sequence>
<dbReference type="Proteomes" id="UP000594260">
    <property type="component" value="Unplaced"/>
</dbReference>
<feature type="compositionally biased region" description="Low complexity" evidence="1">
    <location>
        <begin position="139"/>
        <end position="153"/>
    </location>
</feature>
<proteinExistence type="predicted"/>
<accession>A0A7M7KZH1</accession>
<dbReference type="RefSeq" id="XP_022667942.1">
    <property type="nucleotide sequence ID" value="XM_022812207.1"/>
</dbReference>
<keyword evidence="3" id="KW-1185">Reference proteome</keyword>
<organism evidence="2 3">
    <name type="scientific">Varroa destructor</name>
    <name type="common">Honeybee mite</name>
    <dbReference type="NCBI Taxonomy" id="109461"/>
    <lineage>
        <taxon>Eukaryota</taxon>
        <taxon>Metazoa</taxon>
        <taxon>Ecdysozoa</taxon>
        <taxon>Arthropoda</taxon>
        <taxon>Chelicerata</taxon>
        <taxon>Arachnida</taxon>
        <taxon>Acari</taxon>
        <taxon>Parasitiformes</taxon>
        <taxon>Mesostigmata</taxon>
        <taxon>Gamasina</taxon>
        <taxon>Dermanyssoidea</taxon>
        <taxon>Varroidae</taxon>
        <taxon>Varroa</taxon>
    </lineage>
</organism>
<dbReference type="AlphaFoldDB" id="A0A7M7KZH1"/>
<evidence type="ECO:0000256" key="1">
    <source>
        <dbReference type="SAM" id="MobiDB-lite"/>
    </source>
</evidence>
<feature type="region of interest" description="Disordered" evidence="1">
    <location>
        <begin position="86"/>
        <end position="153"/>
    </location>
</feature>